<reference evidence="2" key="1">
    <citation type="journal article" date="2015" name="Nature">
        <title>Complex archaea that bridge the gap between prokaryotes and eukaryotes.</title>
        <authorList>
            <person name="Spang A."/>
            <person name="Saw J.H."/>
            <person name="Jorgensen S.L."/>
            <person name="Zaremba-Niedzwiedzka K."/>
            <person name="Martijn J."/>
            <person name="Lind A.E."/>
            <person name="van Eijk R."/>
            <person name="Schleper C."/>
            <person name="Guy L."/>
            <person name="Ettema T.J."/>
        </authorList>
    </citation>
    <scope>NUCLEOTIDE SEQUENCE</scope>
</reference>
<gene>
    <name evidence="2" type="ORF">LCGC14_2145620</name>
</gene>
<dbReference type="AlphaFoldDB" id="A0A0F9GTF1"/>
<feature type="non-terminal residue" evidence="2">
    <location>
        <position position="1"/>
    </location>
</feature>
<evidence type="ECO:0000313" key="2">
    <source>
        <dbReference type="EMBL" id="KKL66372.1"/>
    </source>
</evidence>
<feature type="region of interest" description="Disordered" evidence="1">
    <location>
        <begin position="37"/>
        <end position="62"/>
    </location>
</feature>
<accession>A0A0F9GTF1</accession>
<dbReference type="EMBL" id="LAZR01027228">
    <property type="protein sequence ID" value="KKL66372.1"/>
    <property type="molecule type" value="Genomic_DNA"/>
</dbReference>
<sequence>YRLMALVKSQIGVLEESAWKTRYMVKFNRQFKGISSGGGGQGGLVEMPKRLTAGEGDGNDDS</sequence>
<proteinExistence type="predicted"/>
<protein>
    <submittedName>
        <fullName evidence="2">Uncharacterized protein</fullName>
    </submittedName>
</protein>
<evidence type="ECO:0000256" key="1">
    <source>
        <dbReference type="SAM" id="MobiDB-lite"/>
    </source>
</evidence>
<comment type="caution">
    <text evidence="2">The sequence shown here is derived from an EMBL/GenBank/DDBJ whole genome shotgun (WGS) entry which is preliminary data.</text>
</comment>
<organism evidence="2">
    <name type="scientific">marine sediment metagenome</name>
    <dbReference type="NCBI Taxonomy" id="412755"/>
    <lineage>
        <taxon>unclassified sequences</taxon>
        <taxon>metagenomes</taxon>
        <taxon>ecological metagenomes</taxon>
    </lineage>
</organism>
<name>A0A0F9GTF1_9ZZZZ</name>